<evidence type="ECO:0000313" key="2">
    <source>
        <dbReference type="Proteomes" id="UP001234602"/>
    </source>
</evidence>
<comment type="caution">
    <text evidence="1">The sequence shown here is derived from an EMBL/GenBank/DDBJ whole genome shotgun (WGS) entry which is preliminary data.</text>
</comment>
<proteinExistence type="predicted"/>
<dbReference type="RefSeq" id="WP_289319089.1">
    <property type="nucleotide sequence ID" value="NZ_JAUCEY010000006.1"/>
</dbReference>
<dbReference type="PANTHER" id="PTHR33639">
    <property type="entry name" value="THIOL-DISULFIDE OXIDOREDUCTASE DCC"/>
    <property type="match status" value="1"/>
</dbReference>
<evidence type="ECO:0000313" key="1">
    <source>
        <dbReference type="EMBL" id="MDM5450883.1"/>
    </source>
</evidence>
<dbReference type="AlphaFoldDB" id="A0AAW7IL39"/>
<organism evidence="1 2">
    <name type="scientific">Peribacillus simplex</name>
    <dbReference type="NCBI Taxonomy" id="1478"/>
    <lineage>
        <taxon>Bacteria</taxon>
        <taxon>Bacillati</taxon>
        <taxon>Bacillota</taxon>
        <taxon>Bacilli</taxon>
        <taxon>Bacillales</taxon>
        <taxon>Bacillaceae</taxon>
        <taxon>Peribacillus</taxon>
    </lineage>
</organism>
<accession>A0AAW7IL39</accession>
<dbReference type="InterPro" id="IPR052927">
    <property type="entry name" value="DCC_oxidoreductase"/>
</dbReference>
<dbReference type="Proteomes" id="UP001234602">
    <property type="component" value="Unassembled WGS sequence"/>
</dbReference>
<protein>
    <submittedName>
        <fullName evidence="1">DUF393 domain-containing protein</fullName>
    </submittedName>
</protein>
<dbReference type="Pfam" id="PF04134">
    <property type="entry name" value="DCC1-like"/>
    <property type="match status" value="1"/>
</dbReference>
<dbReference type="EMBL" id="JAUCEY010000006">
    <property type="protein sequence ID" value="MDM5450883.1"/>
    <property type="molecule type" value="Genomic_DNA"/>
</dbReference>
<dbReference type="InterPro" id="IPR007263">
    <property type="entry name" value="DCC1-like"/>
</dbReference>
<gene>
    <name evidence="1" type="ORF">QUF89_01250</name>
</gene>
<dbReference type="PANTHER" id="PTHR33639:SF2">
    <property type="entry name" value="DUF393 DOMAIN-CONTAINING PROTEIN"/>
    <property type="match status" value="1"/>
</dbReference>
<dbReference type="GO" id="GO:0015035">
    <property type="term" value="F:protein-disulfide reductase activity"/>
    <property type="evidence" value="ECO:0007669"/>
    <property type="project" value="InterPro"/>
</dbReference>
<reference evidence="1" key="1">
    <citation type="submission" date="2023-06" db="EMBL/GenBank/DDBJ databases">
        <title>Comparative genomics of Bacillaceae isolates and their secondary metabolite potential.</title>
        <authorList>
            <person name="Song L."/>
            <person name="Nielsen L.J."/>
            <person name="Mohite O."/>
            <person name="Xu X."/>
            <person name="Weber T."/>
            <person name="Kovacs A.T."/>
        </authorList>
    </citation>
    <scope>NUCLEOTIDE SEQUENCE</scope>
    <source>
        <strain evidence="1">D8_B_37</strain>
    </source>
</reference>
<name>A0AAW7IL39_9BACI</name>
<sequence length="125" mass="15090">MLVLIYDGDCNMCSRFIRFILDINTNKKLKITDFESQWTKNNYKVNKNIDSMIFIKKQKQYIYSDAVIHLLMSTHYIFKPLFILKLVPKIIRDNMYKFVAKRRRKILKSCNLGDRQTKDIFLKQN</sequence>